<proteinExistence type="predicted"/>
<name>A0ABV6S416_9GAMM</name>
<keyword evidence="3" id="KW-1185">Reference proteome</keyword>
<reference evidence="2 3" key="1">
    <citation type="submission" date="2024-09" db="EMBL/GenBank/DDBJ databases">
        <authorList>
            <person name="Sun Q."/>
            <person name="Mori K."/>
        </authorList>
    </citation>
    <scope>NUCLEOTIDE SEQUENCE [LARGE SCALE GENOMIC DNA]</scope>
    <source>
        <strain evidence="2 3">KCTC 23076</strain>
    </source>
</reference>
<dbReference type="Proteomes" id="UP001589896">
    <property type="component" value="Unassembled WGS sequence"/>
</dbReference>
<evidence type="ECO:0000313" key="2">
    <source>
        <dbReference type="EMBL" id="MFC0682873.1"/>
    </source>
</evidence>
<feature type="region of interest" description="Disordered" evidence="1">
    <location>
        <begin position="1"/>
        <end position="25"/>
    </location>
</feature>
<dbReference type="RefSeq" id="WP_386677316.1">
    <property type="nucleotide sequence ID" value="NZ_JBHLTG010000022.1"/>
</dbReference>
<sequence length="148" mass="15695">MPAEAPDVPYAAGYEDDPETGLPMNPSKVRLPSSVKLIADTGPNFGIDVARLKPEHASVVAAAWKNYQAILGGGRPECDPAPFAPSDGGTQTYFCDGYNITRVHSLAGSAEAPGYEYGPSLDFLNGQRIERLKLYTDAELAKLTGPAP</sequence>
<dbReference type="EMBL" id="JBHLTG010000022">
    <property type="protein sequence ID" value="MFC0682873.1"/>
    <property type="molecule type" value="Genomic_DNA"/>
</dbReference>
<gene>
    <name evidence="2" type="ORF">ACFFGH_34000</name>
</gene>
<evidence type="ECO:0000313" key="3">
    <source>
        <dbReference type="Proteomes" id="UP001589896"/>
    </source>
</evidence>
<comment type="caution">
    <text evidence="2">The sequence shown here is derived from an EMBL/GenBank/DDBJ whole genome shotgun (WGS) entry which is preliminary data.</text>
</comment>
<protein>
    <submittedName>
        <fullName evidence="2">Uncharacterized protein</fullName>
    </submittedName>
</protein>
<accession>A0ABV6S416</accession>
<organism evidence="2 3">
    <name type="scientific">Lysobacter korlensis</name>
    <dbReference type="NCBI Taxonomy" id="553636"/>
    <lineage>
        <taxon>Bacteria</taxon>
        <taxon>Pseudomonadati</taxon>
        <taxon>Pseudomonadota</taxon>
        <taxon>Gammaproteobacteria</taxon>
        <taxon>Lysobacterales</taxon>
        <taxon>Lysobacteraceae</taxon>
        <taxon>Lysobacter</taxon>
    </lineage>
</organism>
<evidence type="ECO:0000256" key="1">
    <source>
        <dbReference type="SAM" id="MobiDB-lite"/>
    </source>
</evidence>